<comment type="caution">
    <text evidence="1">The sequence shown here is derived from an EMBL/GenBank/DDBJ whole genome shotgun (WGS) entry which is preliminary data.</text>
</comment>
<dbReference type="EMBL" id="JAENGP010000004">
    <property type="protein sequence ID" value="MBK1780602.1"/>
    <property type="molecule type" value="Genomic_DNA"/>
</dbReference>
<sequence length="217" mass="24502">MKQDDIDYLAKHYSTMSAPDIAKALNCSLSAVYYRAGKMGLKKDKAFLSECGKKVSAHGAGTQFKKGQTPWNKGTGWSAGGRSIETRFKKGEMSGAAQRNYVPIGSFRITRDGALEQKTTDTPDLYPARRWRPVAHLVWERERGPIPGDHVVRFMPGMHTNKIEEITIDRLECISRAENMRRNTIHRYPLEVKNAIRAVKKLTKGISEHEQNNNRSA</sequence>
<dbReference type="RefSeq" id="WP_200234641.1">
    <property type="nucleotide sequence ID" value="NZ_JAENGP010000004.1"/>
</dbReference>
<dbReference type="Proteomes" id="UP000635316">
    <property type="component" value="Unassembled WGS sequence"/>
</dbReference>
<evidence type="ECO:0000313" key="2">
    <source>
        <dbReference type="Proteomes" id="UP000635316"/>
    </source>
</evidence>
<reference evidence="1 2" key="1">
    <citation type="submission" date="2020-12" db="EMBL/GenBank/DDBJ databases">
        <authorList>
            <person name="Lu T."/>
            <person name="Wang Q."/>
            <person name="Han X."/>
        </authorList>
    </citation>
    <scope>NUCLEOTIDE SEQUENCE [LARGE SCALE GENOMIC DNA]</scope>
    <source>
        <strain evidence="1 2">WQ 585</strain>
    </source>
</reference>
<dbReference type="Gene3D" id="1.10.10.60">
    <property type="entry name" value="Homeodomain-like"/>
    <property type="match status" value="1"/>
</dbReference>
<evidence type="ECO:0000313" key="1">
    <source>
        <dbReference type="EMBL" id="MBK1780602.1"/>
    </source>
</evidence>
<keyword evidence="2" id="KW-1185">Reference proteome</keyword>
<proteinExistence type="predicted"/>
<protein>
    <submittedName>
        <fullName evidence="1">HNH endonuclease</fullName>
    </submittedName>
</protein>
<keyword evidence="1" id="KW-0540">Nuclease</keyword>
<name>A0ABS1E9T9_9BURK</name>
<organism evidence="1 2">
    <name type="scientific">Advenella mandrilli</name>
    <dbReference type="NCBI Taxonomy" id="2800330"/>
    <lineage>
        <taxon>Bacteria</taxon>
        <taxon>Pseudomonadati</taxon>
        <taxon>Pseudomonadota</taxon>
        <taxon>Betaproteobacteria</taxon>
        <taxon>Burkholderiales</taxon>
        <taxon>Alcaligenaceae</taxon>
    </lineage>
</organism>
<keyword evidence="1" id="KW-0378">Hydrolase</keyword>
<accession>A0ABS1E9T9</accession>
<keyword evidence="1" id="KW-0255">Endonuclease</keyword>
<dbReference type="GO" id="GO:0004519">
    <property type="term" value="F:endonuclease activity"/>
    <property type="evidence" value="ECO:0007669"/>
    <property type="project" value="UniProtKB-KW"/>
</dbReference>
<gene>
    <name evidence="1" type="ORF">JHL22_05170</name>
</gene>